<evidence type="ECO:0000313" key="4">
    <source>
        <dbReference type="EMBL" id="SVE38076.1"/>
    </source>
</evidence>
<dbReference type="GO" id="GO:0006508">
    <property type="term" value="P:proteolysis"/>
    <property type="evidence" value="ECO:0007669"/>
    <property type="project" value="UniProtKB-KW"/>
</dbReference>
<evidence type="ECO:0008006" key="5">
    <source>
        <dbReference type="Google" id="ProtNLM"/>
    </source>
</evidence>
<accession>A0A383D0K2</accession>
<dbReference type="EMBL" id="UINC01213348">
    <property type="protein sequence ID" value="SVE38076.1"/>
    <property type="molecule type" value="Genomic_DNA"/>
</dbReference>
<dbReference type="PANTHER" id="PTHR43270:SF12">
    <property type="entry name" value="SUCCINYL-DIAMINOPIMELATE DESUCCINYLASE"/>
    <property type="match status" value="1"/>
</dbReference>
<organism evidence="4">
    <name type="scientific">marine metagenome</name>
    <dbReference type="NCBI Taxonomy" id="408172"/>
    <lineage>
        <taxon>unclassified sequences</taxon>
        <taxon>metagenomes</taxon>
        <taxon>ecological metagenomes</taxon>
    </lineage>
</organism>
<dbReference type="PANTHER" id="PTHR43270">
    <property type="entry name" value="BETA-ALA-HIS DIPEPTIDASE"/>
    <property type="match status" value="1"/>
</dbReference>
<dbReference type="GO" id="GO:0008233">
    <property type="term" value="F:peptidase activity"/>
    <property type="evidence" value="ECO:0007669"/>
    <property type="project" value="UniProtKB-KW"/>
</dbReference>
<dbReference type="GO" id="GO:0046872">
    <property type="term" value="F:metal ion binding"/>
    <property type="evidence" value="ECO:0007669"/>
    <property type="project" value="UniProtKB-KW"/>
</dbReference>
<gene>
    <name evidence="4" type="ORF">METZ01_LOCUS490930</name>
</gene>
<reference evidence="4" key="1">
    <citation type="submission" date="2018-05" db="EMBL/GenBank/DDBJ databases">
        <authorList>
            <person name="Lanie J.A."/>
            <person name="Ng W.-L."/>
            <person name="Kazmierczak K.M."/>
            <person name="Andrzejewski T.M."/>
            <person name="Davidsen T.M."/>
            <person name="Wayne K.J."/>
            <person name="Tettelin H."/>
            <person name="Glass J.I."/>
            <person name="Rusch D."/>
            <person name="Podicherti R."/>
            <person name="Tsui H.-C.T."/>
            <person name="Winkler M.E."/>
        </authorList>
    </citation>
    <scope>NUCLEOTIDE SEQUENCE</scope>
</reference>
<dbReference type="AlphaFoldDB" id="A0A383D0K2"/>
<keyword evidence="2" id="KW-0479">Metal-binding</keyword>
<proteinExistence type="predicted"/>
<dbReference type="SUPFAM" id="SSF53187">
    <property type="entry name" value="Zn-dependent exopeptidases"/>
    <property type="match status" value="1"/>
</dbReference>
<evidence type="ECO:0000256" key="2">
    <source>
        <dbReference type="ARBA" id="ARBA00022723"/>
    </source>
</evidence>
<keyword evidence="1" id="KW-0645">Protease</keyword>
<sequence>ITCRLVPNQTADEITSLVKEVIESRCPPQVRVEVKVTGGGDPYVVIPPGKPGADQDSPALLKKAFAAAENRIEEAFGTHPIYLREGGSIPIIGDLKRVAGLDSLLIGLFTNEDNLHAPNESFHLGIMNKAIDAFEKLFLDLADR</sequence>
<dbReference type="InterPro" id="IPR051458">
    <property type="entry name" value="Cyt/Met_Dipeptidase"/>
</dbReference>
<name>A0A383D0K2_9ZZZZ</name>
<dbReference type="Gene3D" id="3.30.70.360">
    <property type="match status" value="1"/>
</dbReference>
<evidence type="ECO:0000256" key="3">
    <source>
        <dbReference type="ARBA" id="ARBA00022801"/>
    </source>
</evidence>
<keyword evidence="3" id="KW-0378">Hydrolase</keyword>
<feature type="non-terminal residue" evidence="4">
    <location>
        <position position="1"/>
    </location>
</feature>
<dbReference type="Gene3D" id="3.40.630.10">
    <property type="entry name" value="Zn peptidases"/>
    <property type="match status" value="1"/>
</dbReference>
<evidence type="ECO:0000256" key="1">
    <source>
        <dbReference type="ARBA" id="ARBA00022670"/>
    </source>
</evidence>
<protein>
    <recommendedName>
        <fullName evidence="5">Peptidase M20 dimerisation domain-containing protein</fullName>
    </recommendedName>
</protein>